<dbReference type="AlphaFoldDB" id="A0AAN7RKJ2"/>
<feature type="region of interest" description="Disordered" evidence="1">
    <location>
        <begin position="1"/>
        <end position="34"/>
    </location>
</feature>
<accession>A0AAN7RKJ2</accession>
<protein>
    <submittedName>
        <fullName evidence="2">Uncharacterized protein</fullName>
    </submittedName>
</protein>
<dbReference type="Proteomes" id="UP001333110">
    <property type="component" value="Unassembled WGS sequence"/>
</dbReference>
<feature type="compositionally biased region" description="Gly residues" evidence="1">
    <location>
        <begin position="1"/>
        <end position="17"/>
    </location>
</feature>
<reference evidence="2 3" key="1">
    <citation type="journal article" date="2023" name="J. Hered.">
        <title>Chromosome-level genome of the wood stork (Mycteria americana) provides insight into avian chromosome evolution.</title>
        <authorList>
            <person name="Flamio R. Jr."/>
            <person name="Ramstad K.M."/>
        </authorList>
    </citation>
    <scope>NUCLEOTIDE SEQUENCE [LARGE SCALE GENOMIC DNA]</scope>
    <source>
        <strain evidence="2">JAX WOST 10</strain>
    </source>
</reference>
<proteinExistence type="predicted"/>
<evidence type="ECO:0000256" key="1">
    <source>
        <dbReference type="SAM" id="MobiDB-lite"/>
    </source>
</evidence>
<comment type="caution">
    <text evidence="2">The sequence shown here is derived from an EMBL/GenBank/DDBJ whole genome shotgun (WGS) entry which is preliminary data.</text>
</comment>
<gene>
    <name evidence="2" type="ORF">QYF61_021376</name>
</gene>
<keyword evidence="3" id="KW-1185">Reference proteome</keyword>
<sequence>MSPDGIGHGFGDSGGDGAQVEEGEGEKEEVHGGVEVVVTGYGGDDEAVAQEGSQVDAQEEPEVQELQLPCVCECQEEKLGYGAAVGHLLPLGMGACPRRKRQ</sequence>
<name>A0AAN7RKJ2_MYCAM</name>
<evidence type="ECO:0000313" key="3">
    <source>
        <dbReference type="Proteomes" id="UP001333110"/>
    </source>
</evidence>
<dbReference type="EMBL" id="JAUNZN010000039">
    <property type="protein sequence ID" value="KAK4806540.1"/>
    <property type="molecule type" value="Genomic_DNA"/>
</dbReference>
<organism evidence="2 3">
    <name type="scientific">Mycteria americana</name>
    <name type="common">Wood stork</name>
    <dbReference type="NCBI Taxonomy" id="33587"/>
    <lineage>
        <taxon>Eukaryota</taxon>
        <taxon>Metazoa</taxon>
        <taxon>Chordata</taxon>
        <taxon>Craniata</taxon>
        <taxon>Vertebrata</taxon>
        <taxon>Euteleostomi</taxon>
        <taxon>Archelosauria</taxon>
        <taxon>Archosauria</taxon>
        <taxon>Dinosauria</taxon>
        <taxon>Saurischia</taxon>
        <taxon>Theropoda</taxon>
        <taxon>Coelurosauria</taxon>
        <taxon>Aves</taxon>
        <taxon>Neognathae</taxon>
        <taxon>Neoaves</taxon>
        <taxon>Aequornithes</taxon>
        <taxon>Ciconiiformes</taxon>
        <taxon>Ciconiidae</taxon>
        <taxon>Mycteria</taxon>
    </lineage>
</organism>
<evidence type="ECO:0000313" key="2">
    <source>
        <dbReference type="EMBL" id="KAK4806540.1"/>
    </source>
</evidence>